<proteinExistence type="inferred from homology"/>
<comment type="subcellular location">
    <subcellularLocation>
        <location evidence="2">Secreted</location>
    </subcellularLocation>
</comment>
<dbReference type="GO" id="GO:0005576">
    <property type="term" value="C:extracellular region"/>
    <property type="evidence" value="ECO:0007669"/>
    <property type="project" value="UniProtKB-SubCell"/>
</dbReference>
<keyword evidence="8" id="KW-0624">Polysaccharide degradation</keyword>
<dbReference type="InterPro" id="IPR049892">
    <property type="entry name" value="AA9"/>
</dbReference>
<name>A0A3N2PYL0_SODAK</name>
<evidence type="ECO:0000256" key="5">
    <source>
        <dbReference type="ARBA" id="ARBA00023001"/>
    </source>
</evidence>
<reference evidence="14 15" key="1">
    <citation type="journal article" date="2018" name="Mol. Ecol.">
        <title>The obligate alkalophilic soda-lake fungus Sodiomyces alkalinus has shifted to a protein diet.</title>
        <authorList>
            <person name="Grum-Grzhimaylo A.A."/>
            <person name="Falkoski D.L."/>
            <person name="van den Heuvel J."/>
            <person name="Valero-Jimenez C.A."/>
            <person name="Min B."/>
            <person name="Choi I.G."/>
            <person name="Lipzen A."/>
            <person name="Daum C.G."/>
            <person name="Aanen D.K."/>
            <person name="Tsang A."/>
            <person name="Henrissat B."/>
            <person name="Bilanenko E.N."/>
            <person name="de Vries R.P."/>
            <person name="van Kan J.A.L."/>
            <person name="Grigoriev I.V."/>
            <person name="Debets A.J.M."/>
        </authorList>
    </citation>
    <scope>NUCLEOTIDE SEQUENCE [LARGE SCALE GENOMIC DNA]</scope>
    <source>
        <strain evidence="14 15">F11</strain>
    </source>
</reference>
<dbReference type="Gene3D" id="2.70.50.70">
    <property type="match status" value="1"/>
</dbReference>
<dbReference type="PANTHER" id="PTHR33353:SF34">
    <property type="entry name" value="ENDO-BETA-1,4-GLUCANASE D"/>
    <property type="match status" value="1"/>
</dbReference>
<accession>A0A3N2PYL0</accession>
<evidence type="ECO:0000256" key="12">
    <source>
        <dbReference type="SAM" id="SignalP"/>
    </source>
</evidence>
<protein>
    <recommendedName>
        <fullName evidence="11">lytic cellulose monooxygenase (C4-dehydrogenating)</fullName>
        <ecNumber evidence="11">1.14.99.56</ecNumber>
    </recommendedName>
</protein>
<dbReference type="CDD" id="cd21175">
    <property type="entry name" value="LPMO_AA9"/>
    <property type="match status" value="1"/>
</dbReference>
<keyword evidence="6" id="KW-1015">Disulfide bond</keyword>
<dbReference type="Pfam" id="PF03443">
    <property type="entry name" value="AA9"/>
    <property type="match status" value="1"/>
</dbReference>
<keyword evidence="3" id="KW-0964">Secreted</keyword>
<dbReference type="GO" id="GO:0030245">
    <property type="term" value="P:cellulose catabolic process"/>
    <property type="evidence" value="ECO:0007669"/>
    <property type="project" value="UniProtKB-KW"/>
</dbReference>
<keyword evidence="14" id="KW-0378">Hydrolase</keyword>
<evidence type="ECO:0000256" key="10">
    <source>
        <dbReference type="ARBA" id="ARBA00045077"/>
    </source>
</evidence>
<comment type="similarity">
    <text evidence="9">Belongs to the polysaccharide monooxygenase AA9 family.</text>
</comment>
<evidence type="ECO:0000256" key="3">
    <source>
        <dbReference type="ARBA" id="ARBA00022525"/>
    </source>
</evidence>
<keyword evidence="15" id="KW-1185">Reference proteome</keyword>
<dbReference type="InterPro" id="IPR005103">
    <property type="entry name" value="AA9_LPMO"/>
</dbReference>
<dbReference type="AlphaFoldDB" id="A0A3N2PYL0"/>
<dbReference type="RefSeq" id="XP_028467406.1">
    <property type="nucleotide sequence ID" value="XM_028613133.1"/>
</dbReference>
<dbReference type="Proteomes" id="UP000272025">
    <property type="component" value="Unassembled WGS sequence"/>
</dbReference>
<evidence type="ECO:0000256" key="9">
    <source>
        <dbReference type="ARBA" id="ARBA00044502"/>
    </source>
</evidence>
<keyword evidence="5" id="KW-0136">Cellulose degradation</keyword>
<evidence type="ECO:0000259" key="13">
    <source>
        <dbReference type="Pfam" id="PF03443"/>
    </source>
</evidence>
<dbReference type="PANTHER" id="PTHR33353">
    <property type="entry name" value="PUTATIVE (AFU_ORTHOLOGUE AFUA_1G12560)-RELATED"/>
    <property type="match status" value="1"/>
</dbReference>
<evidence type="ECO:0000256" key="2">
    <source>
        <dbReference type="ARBA" id="ARBA00004613"/>
    </source>
</evidence>
<dbReference type="EMBL" id="ML119053">
    <property type="protein sequence ID" value="ROT39600.1"/>
    <property type="molecule type" value="Genomic_DNA"/>
</dbReference>
<gene>
    <name evidence="14" type="ORF">SODALDRAFT_343671</name>
</gene>
<feature type="chain" id="PRO_5018051060" description="lytic cellulose monooxygenase (C4-dehydrogenating)" evidence="12">
    <location>
        <begin position="20"/>
        <end position="241"/>
    </location>
</feature>
<keyword evidence="4 12" id="KW-0732">Signal</keyword>
<feature type="domain" description="Auxiliary Activity family 9 catalytic" evidence="13">
    <location>
        <begin position="20"/>
        <end position="229"/>
    </location>
</feature>
<dbReference type="GeneID" id="39581611"/>
<evidence type="ECO:0000256" key="1">
    <source>
        <dbReference type="ARBA" id="ARBA00001973"/>
    </source>
</evidence>
<evidence type="ECO:0000313" key="14">
    <source>
        <dbReference type="EMBL" id="ROT39600.1"/>
    </source>
</evidence>
<evidence type="ECO:0000256" key="6">
    <source>
        <dbReference type="ARBA" id="ARBA00023157"/>
    </source>
</evidence>
<organism evidence="14 15">
    <name type="scientific">Sodiomyces alkalinus (strain CBS 110278 / VKM F-3762 / F11)</name>
    <name type="common">Alkaliphilic filamentous fungus</name>
    <dbReference type="NCBI Taxonomy" id="1314773"/>
    <lineage>
        <taxon>Eukaryota</taxon>
        <taxon>Fungi</taxon>
        <taxon>Dikarya</taxon>
        <taxon>Ascomycota</taxon>
        <taxon>Pezizomycotina</taxon>
        <taxon>Sordariomycetes</taxon>
        <taxon>Hypocreomycetidae</taxon>
        <taxon>Glomerellales</taxon>
        <taxon>Plectosphaerellaceae</taxon>
        <taxon>Sodiomyces</taxon>
    </lineage>
</organism>
<comment type="cofactor">
    <cofactor evidence="1">
        <name>Cu(2+)</name>
        <dbReference type="ChEBI" id="CHEBI:29036"/>
    </cofactor>
</comment>
<comment type="catalytic activity">
    <reaction evidence="10">
        <text>[(1-&gt;4)-beta-D-glucosyl]n+m + reduced acceptor + O2 = 4-dehydro-beta-D-glucosyl-[(1-&gt;4)-beta-D-glucosyl]n-1 + [(1-&gt;4)-beta-D-glucosyl]m + acceptor + H2O.</text>
        <dbReference type="EC" id="1.14.99.56"/>
    </reaction>
</comment>
<dbReference type="EC" id="1.14.99.56" evidence="11"/>
<sequence>MARLAAAVSALSFAAAVSAHGHVQSVTADGVTYSGGIPHGAPADAVGWSANNQDNGFVEPNSYGSPDIACHKSGRPANNAAVVSAGSSVTLQWDTWPESHKGPVIDYIAPCNGDCSSVSPGSLSFVKIAESGLLEGSNPGHWAADELIANGNSWTVQIPSNLAPGGYVLRHEIIALHSGGQPNGAQSYPQCINLEVTGSGSATPNGVPATSFYTANDPGIVFNLYQNFDSYPMPGPPLWQG</sequence>
<evidence type="ECO:0000256" key="11">
    <source>
        <dbReference type="ARBA" id="ARBA00047174"/>
    </source>
</evidence>
<dbReference type="GO" id="GO:0016787">
    <property type="term" value="F:hydrolase activity"/>
    <property type="evidence" value="ECO:0007669"/>
    <property type="project" value="UniProtKB-KW"/>
</dbReference>
<dbReference type="STRING" id="1314773.A0A3N2PYL0"/>
<feature type="signal peptide" evidence="12">
    <location>
        <begin position="1"/>
        <end position="19"/>
    </location>
</feature>
<evidence type="ECO:0000313" key="15">
    <source>
        <dbReference type="Proteomes" id="UP000272025"/>
    </source>
</evidence>
<dbReference type="OrthoDB" id="4849160at2759"/>
<keyword evidence="7" id="KW-0119">Carbohydrate metabolism</keyword>
<evidence type="ECO:0000256" key="4">
    <source>
        <dbReference type="ARBA" id="ARBA00022729"/>
    </source>
</evidence>
<evidence type="ECO:0000256" key="8">
    <source>
        <dbReference type="ARBA" id="ARBA00023326"/>
    </source>
</evidence>
<evidence type="ECO:0000256" key="7">
    <source>
        <dbReference type="ARBA" id="ARBA00023277"/>
    </source>
</evidence>